<gene>
    <name evidence="3" type="ORF">dnl_11740</name>
</gene>
<keyword evidence="1" id="KW-0597">Phosphoprotein</keyword>
<dbReference type="InterPro" id="IPR025497">
    <property type="entry name" value="PatA-like_N"/>
</dbReference>
<dbReference type="PANTHER" id="PTHR36304:SF4">
    <property type="entry name" value="DUF4388 DOMAIN-CONTAINING PROTEIN"/>
    <property type="match status" value="1"/>
</dbReference>
<dbReference type="RefSeq" id="WP_207690735.1">
    <property type="nucleotide sequence ID" value="NZ_CP061799.1"/>
</dbReference>
<feature type="modified residue" description="4-aspartylphosphate" evidence="1">
    <location>
        <position position="53"/>
    </location>
</feature>
<dbReference type="InterPro" id="IPR011006">
    <property type="entry name" value="CheY-like_superfamily"/>
</dbReference>
<protein>
    <submittedName>
        <fullName evidence="3">Two component system response regulator, DUF4388</fullName>
    </submittedName>
</protein>
<evidence type="ECO:0000256" key="1">
    <source>
        <dbReference type="PROSITE-ProRule" id="PRU00169"/>
    </source>
</evidence>
<organism evidence="3 4">
    <name type="scientific">Desulfonema limicola</name>
    <dbReference type="NCBI Taxonomy" id="45656"/>
    <lineage>
        <taxon>Bacteria</taxon>
        <taxon>Pseudomonadati</taxon>
        <taxon>Thermodesulfobacteriota</taxon>
        <taxon>Desulfobacteria</taxon>
        <taxon>Desulfobacterales</taxon>
        <taxon>Desulfococcaceae</taxon>
        <taxon>Desulfonema</taxon>
    </lineage>
</organism>
<dbReference type="InterPro" id="IPR001789">
    <property type="entry name" value="Sig_transdc_resp-reg_receiver"/>
</dbReference>
<keyword evidence="4" id="KW-1185">Reference proteome</keyword>
<dbReference type="PROSITE" id="PS50110">
    <property type="entry name" value="RESPONSE_REGULATORY"/>
    <property type="match status" value="1"/>
</dbReference>
<dbReference type="AlphaFoldDB" id="A0A975GF56"/>
<dbReference type="EMBL" id="CP061799">
    <property type="protein sequence ID" value="QTA78926.1"/>
    <property type="molecule type" value="Genomic_DNA"/>
</dbReference>
<evidence type="ECO:0000259" key="2">
    <source>
        <dbReference type="PROSITE" id="PS50110"/>
    </source>
</evidence>
<reference evidence="3" key="1">
    <citation type="journal article" date="2021" name="Microb. Physiol.">
        <title>Proteogenomic Insights into the Physiology of Marine, Sulfate-Reducing, Filamentous Desulfonema limicola and Desulfonema magnum.</title>
        <authorList>
            <person name="Schnaars V."/>
            <person name="Wohlbrand L."/>
            <person name="Scheve S."/>
            <person name="Hinrichs C."/>
            <person name="Reinhardt R."/>
            <person name="Rabus R."/>
        </authorList>
    </citation>
    <scope>NUCLEOTIDE SEQUENCE</scope>
    <source>
        <strain evidence="3">5ac10</strain>
    </source>
</reference>
<name>A0A975GF56_9BACT</name>
<dbReference type="Pfam" id="PF14332">
    <property type="entry name" value="DUF4388"/>
    <property type="match status" value="1"/>
</dbReference>
<feature type="domain" description="Response regulatory" evidence="2">
    <location>
        <begin position="4"/>
        <end position="120"/>
    </location>
</feature>
<dbReference type="SMART" id="SM00448">
    <property type="entry name" value="REC"/>
    <property type="match status" value="1"/>
</dbReference>
<dbReference type="CDD" id="cd17574">
    <property type="entry name" value="REC_OmpR"/>
    <property type="match status" value="1"/>
</dbReference>
<proteinExistence type="predicted"/>
<dbReference type="Gene3D" id="3.40.50.2300">
    <property type="match status" value="1"/>
</dbReference>
<sequence length="505" mass="56890">MKGKVLIVDDDPKIGRLLKFKLAKADYETEYCSSGGEALEKIPMLKPHIIVSDIDMPNMNGYEFCEKLRQDSRTASIPFIFLSGRTDTTDQLEGLRLGADDYVCKPVKIDFLLERMEKVMERAIKAKSFKSQADFSGNLSQMNLNDVMQIVESNHKSGELEFSASDGKTMGRILFNKGNLMKAQFGALEGAEAFYGLMDEEEGFFEFFGKEINEPEQITMTNMAALLQGSRLIDEGKGLYSILPDLESVLAKNSVEIPPEIIDRCGKERLQKILVMVEKQLTASEIINSGKMSRPRASAILSELLNSKILSISQNRQERKDKKKDEKSGSGLAIEEWLLTVMKNVETRKLSGTLEIGNRPLKQMIFFHEGSLVHAFHGKVVGKKALYRIFADKGGAPKFQAQAIVVKHTIDDEMKELIEDGNREVELLKDLRKASFNNIITVNHQHMEKVSRIKSRPGLTDVLTLVMQHDRVKDIIDASLLTDLRTYNHLLTMVKLGVINIQKEN</sequence>
<dbReference type="GO" id="GO:0000160">
    <property type="term" value="P:phosphorelay signal transduction system"/>
    <property type="evidence" value="ECO:0007669"/>
    <property type="project" value="InterPro"/>
</dbReference>
<dbReference type="SUPFAM" id="SSF52172">
    <property type="entry name" value="CheY-like"/>
    <property type="match status" value="1"/>
</dbReference>
<evidence type="ECO:0000313" key="4">
    <source>
        <dbReference type="Proteomes" id="UP000663720"/>
    </source>
</evidence>
<evidence type="ECO:0000313" key="3">
    <source>
        <dbReference type="EMBL" id="QTA78926.1"/>
    </source>
</evidence>
<accession>A0A975GF56</accession>
<dbReference type="Pfam" id="PF00072">
    <property type="entry name" value="Response_reg"/>
    <property type="match status" value="1"/>
</dbReference>
<dbReference type="Proteomes" id="UP000663720">
    <property type="component" value="Chromosome"/>
</dbReference>
<dbReference type="KEGG" id="dli:dnl_11740"/>
<dbReference type="PANTHER" id="PTHR36304">
    <property type="entry name" value="DOMAIN GTPASE-ACTIVATING PROTEIN, PUTATIVE-RELATED-RELATED"/>
    <property type="match status" value="1"/>
</dbReference>